<evidence type="ECO:0000256" key="7">
    <source>
        <dbReference type="ARBA" id="ARBA00023136"/>
    </source>
</evidence>
<organism evidence="11 12">
    <name type="scientific">Actinidia chinensis var. chinensis</name>
    <name type="common">Chinese soft-hair kiwi</name>
    <dbReference type="NCBI Taxonomy" id="1590841"/>
    <lineage>
        <taxon>Eukaryota</taxon>
        <taxon>Viridiplantae</taxon>
        <taxon>Streptophyta</taxon>
        <taxon>Embryophyta</taxon>
        <taxon>Tracheophyta</taxon>
        <taxon>Spermatophyta</taxon>
        <taxon>Magnoliopsida</taxon>
        <taxon>eudicotyledons</taxon>
        <taxon>Gunneridae</taxon>
        <taxon>Pentapetalae</taxon>
        <taxon>asterids</taxon>
        <taxon>Ericales</taxon>
        <taxon>Actinidiaceae</taxon>
        <taxon>Actinidia</taxon>
    </lineage>
</organism>
<dbReference type="InParanoid" id="A0A2R6PDW9"/>
<dbReference type="Proteomes" id="UP000241394">
    <property type="component" value="Chromosome LG26"/>
</dbReference>
<feature type="transmembrane region" description="Helical" evidence="8">
    <location>
        <begin position="195"/>
        <end position="215"/>
    </location>
</feature>
<gene>
    <name evidence="11" type="ORF">CEY00_Acc29793</name>
</gene>
<dbReference type="PANTHER" id="PTHR33573">
    <property type="entry name" value="CASP-LIKE PROTEIN 4A4"/>
    <property type="match status" value="1"/>
</dbReference>
<dbReference type="GO" id="GO:0005886">
    <property type="term" value="C:plasma membrane"/>
    <property type="evidence" value="ECO:0007669"/>
    <property type="project" value="UniProtKB-SubCell"/>
</dbReference>
<keyword evidence="5 8" id="KW-0812">Transmembrane</keyword>
<dbReference type="OMA" id="RYCIAVT"/>
<comment type="caution">
    <text evidence="8">Lacks conserved residue(s) required for the propagation of feature annotation.</text>
</comment>
<dbReference type="PANTHER" id="PTHR33573:SF50">
    <property type="entry name" value="CASP-LIKE PROTEIN 4A3"/>
    <property type="match status" value="1"/>
</dbReference>
<keyword evidence="6 8" id="KW-1133">Transmembrane helix</keyword>
<protein>
    <recommendedName>
        <fullName evidence="8">CASP-like protein</fullName>
    </recommendedName>
</protein>
<feature type="domain" description="Casparian strip membrane protein" evidence="10">
    <location>
        <begin position="79"/>
        <end position="208"/>
    </location>
</feature>
<evidence type="ECO:0000256" key="4">
    <source>
        <dbReference type="ARBA" id="ARBA00022475"/>
    </source>
</evidence>
<comment type="subunit">
    <text evidence="3 8">Homodimer and heterodimers.</text>
</comment>
<evidence type="ECO:0000256" key="9">
    <source>
        <dbReference type="SAM" id="MobiDB-lite"/>
    </source>
</evidence>
<dbReference type="STRING" id="1590841.A0A2R6PDW9"/>
<keyword evidence="12" id="KW-1185">Reference proteome</keyword>
<evidence type="ECO:0000256" key="6">
    <source>
        <dbReference type="ARBA" id="ARBA00022989"/>
    </source>
</evidence>
<evidence type="ECO:0000313" key="12">
    <source>
        <dbReference type="Proteomes" id="UP000241394"/>
    </source>
</evidence>
<proteinExistence type="inferred from homology"/>
<dbReference type="EMBL" id="NKQK01000026">
    <property type="protein sequence ID" value="PSR89588.1"/>
    <property type="molecule type" value="Genomic_DNA"/>
</dbReference>
<comment type="similarity">
    <text evidence="2 8">Belongs to the Casparian strip membrane proteins (CASP) family.</text>
</comment>
<accession>A0A2R6PDW9</accession>
<dbReference type="Pfam" id="PF04535">
    <property type="entry name" value="CASP_dom"/>
    <property type="match status" value="1"/>
</dbReference>
<name>A0A2R6PDW9_ACTCC</name>
<evidence type="ECO:0000256" key="3">
    <source>
        <dbReference type="ARBA" id="ARBA00011489"/>
    </source>
</evidence>
<dbReference type="OrthoDB" id="672180at2759"/>
<dbReference type="Gramene" id="PSR89588">
    <property type="protein sequence ID" value="PSR89588"/>
    <property type="gene ID" value="CEY00_Acc29793"/>
</dbReference>
<evidence type="ECO:0000256" key="8">
    <source>
        <dbReference type="RuleBase" id="RU361233"/>
    </source>
</evidence>
<reference evidence="12" key="2">
    <citation type="journal article" date="2018" name="BMC Genomics">
        <title>A manually annotated Actinidia chinensis var. chinensis (kiwifruit) genome highlights the challenges associated with draft genomes and gene prediction in plants.</title>
        <authorList>
            <person name="Pilkington S.M."/>
            <person name="Crowhurst R."/>
            <person name="Hilario E."/>
            <person name="Nardozza S."/>
            <person name="Fraser L."/>
            <person name="Peng Y."/>
            <person name="Gunaseelan K."/>
            <person name="Simpson R."/>
            <person name="Tahir J."/>
            <person name="Deroles S.C."/>
            <person name="Templeton K."/>
            <person name="Luo Z."/>
            <person name="Davy M."/>
            <person name="Cheng C."/>
            <person name="McNeilage M."/>
            <person name="Scaglione D."/>
            <person name="Liu Y."/>
            <person name="Zhang Q."/>
            <person name="Datson P."/>
            <person name="De Silva N."/>
            <person name="Gardiner S.E."/>
            <person name="Bassett H."/>
            <person name="Chagne D."/>
            <person name="McCallum J."/>
            <person name="Dzierzon H."/>
            <person name="Deng C."/>
            <person name="Wang Y.Y."/>
            <person name="Barron L."/>
            <person name="Manako K."/>
            <person name="Bowen J."/>
            <person name="Foster T.M."/>
            <person name="Erridge Z.A."/>
            <person name="Tiffin H."/>
            <person name="Waite C.N."/>
            <person name="Davies K.M."/>
            <person name="Grierson E.P."/>
            <person name="Laing W.A."/>
            <person name="Kirk R."/>
            <person name="Chen X."/>
            <person name="Wood M."/>
            <person name="Montefiori M."/>
            <person name="Brummell D.A."/>
            <person name="Schwinn K.E."/>
            <person name="Catanach A."/>
            <person name="Fullerton C."/>
            <person name="Li D."/>
            <person name="Meiyalaghan S."/>
            <person name="Nieuwenhuizen N."/>
            <person name="Read N."/>
            <person name="Prakash R."/>
            <person name="Hunter D."/>
            <person name="Zhang H."/>
            <person name="McKenzie M."/>
            <person name="Knabel M."/>
            <person name="Harris A."/>
            <person name="Allan A.C."/>
            <person name="Gleave A."/>
            <person name="Chen A."/>
            <person name="Janssen B.J."/>
            <person name="Plunkett B."/>
            <person name="Ampomah-Dwamena C."/>
            <person name="Voogd C."/>
            <person name="Leif D."/>
            <person name="Lafferty D."/>
            <person name="Souleyre E.J.F."/>
            <person name="Varkonyi-Gasic E."/>
            <person name="Gambi F."/>
            <person name="Hanley J."/>
            <person name="Yao J.L."/>
            <person name="Cheung J."/>
            <person name="David K.M."/>
            <person name="Warren B."/>
            <person name="Marsh K."/>
            <person name="Snowden K.C."/>
            <person name="Lin-Wang K."/>
            <person name="Brian L."/>
            <person name="Martinez-Sanchez M."/>
            <person name="Wang M."/>
            <person name="Ileperuma N."/>
            <person name="Macnee N."/>
            <person name="Campin R."/>
            <person name="McAtee P."/>
            <person name="Drummond R.S.M."/>
            <person name="Espley R.V."/>
            <person name="Ireland H.S."/>
            <person name="Wu R."/>
            <person name="Atkinson R.G."/>
            <person name="Karunairetnam S."/>
            <person name="Bulley S."/>
            <person name="Chunkath S."/>
            <person name="Hanley Z."/>
            <person name="Storey R."/>
            <person name="Thrimawithana A.H."/>
            <person name="Thomson S."/>
            <person name="David C."/>
            <person name="Testolin R."/>
            <person name="Huang H."/>
            <person name="Hellens R.P."/>
            <person name="Schaffer R.J."/>
        </authorList>
    </citation>
    <scope>NUCLEOTIDE SEQUENCE [LARGE SCALE GENOMIC DNA]</scope>
    <source>
        <strain evidence="12">cv. Red5</strain>
    </source>
</reference>
<evidence type="ECO:0000256" key="1">
    <source>
        <dbReference type="ARBA" id="ARBA00004651"/>
    </source>
</evidence>
<keyword evidence="4 8" id="KW-1003">Cell membrane</keyword>
<reference evidence="11 12" key="1">
    <citation type="submission" date="2017-07" db="EMBL/GenBank/DDBJ databases">
        <title>An improved, manually edited Actinidia chinensis var. chinensis (kiwifruit) genome highlights the challenges associated with draft genomes and gene prediction in plants.</title>
        <authorList>
            <person name="Pilkington S."/>
            <person name="Crowhurst R."/>
            <person name="Hilario E."/>
            <person name="Nardozza S."/>
            <person name="Fraser L."/>
            <person name="Peng Y."/>
            <person name="Gunaseelan K."/>
            <person name="Simpson R."/>
            <person name="Tahir J."/>
            <person name="Deroles S."/>
            <person name="Templeton K."/>
            <person name="Luo Z."/>
            <person name="Davy M."/>
            <person name="Cheng C."/>
            <person name="Mcneilage M."/>
            <person name="Scaglione D."/>
            <person name="Liu Y."/>
            <person name="Zhang Q."/>
            <person name="Datson P."/>
            <person name="De Silva N."/>
            <person name="Gardiner S."/>
            <person name="Bassett H."/>
            <person name="Chagne D."/>
            <person name="Mccallum J."/>
            <person name="Dzierzon H."/>
            <person name="Deng C."/>
            <person name="Wang Y.-Y."/>
            <person name="Barron N."/>
            <person name="Manako K."/>
            <person name="Bowen J."/>
            <person name="Foster T."/>
            <person name="Erridge Z."/>
            <person name="Tiffin H."/>
            <person name="Waite C."/>
            <person name="Davies K."/>
            <person name="Grierson E."/>
            <person name="Laing W."/>
            <person name="Kirk R."/>
            <person name="Chen X."/>
            <person name="Wood M."/>
            <person name="Montefiori M."/>
            <person name="Brummell D."/>
            <person name="Schwinn K."/>
            <person name="Catanach A."/>
            <person name="Fullerton C."/>
            <person name="Li D."/>
            <person name="Meiyalaghan S."/>
            <person name="Nieuwenhuizen N."/>
            <person name="Read N."/>
            <person name="Prakash R."/>
            <person name="Hunter D."/>
            <person name="Zhang H."/>
            <person name="Mckenzie M."/>
            <person name="Knabel M."/>
            <person name="Harris A."/>
            <person name="Allan A."/>
            <person name="Chen A."/>
            <person name="Janssen B."/>
            <person name="Plunkett B."/>
            <person name="Dwamena C."/>
            <person name="Voogd C."/>
            <person name="Leif D."/>
            <person name="Lafferty D."/>
            <person name="Souleyre E."/>
            <person name="Varkonyi-Gasic E."/>
            <person name="Gambi F."/>
            <person name="Hanley J."/>
            <person name="Yao J.-L."/>
            <person name="Cheung J."/>
            <person name="David K."/>
            <person name="Warren B."/>
            <person name="Marsh K."/>
            <person name="Snowden K."/>
            <person name="Lin-Wang K."/>
            <person name="Brian L."/>
            <person name="Martinez-Sanchez M."/>
            <person name="Wang M."/>
            <person name="Ileperuma N."/>
            <person name="Macnee N."/>
            <person name="Campin R."/>
            <person name="Mcatee P."/>
            <person name="Drummond R."/>
            <person name="Espley R."/>
            <person name="Ireland H."/>
            <person name="Wu R."/>
            <person name="Atkinson R."/>
            <person name="Karunairetnam S."/>
            <person name="Bulley S."/>
            <person name="Chunkath S."/>
            <person name="Hanley Z."/>
            <person name="Storey R."/>
            <person name="Thrimawithana A."/>
            <person name="Thomson S."/>
            <person name="David C."/>
            <person name="Testolin R."/>
        </authorList>
    </citation>
    <scope>NUCLEOTIDE SEQUENCE [LARGE SCALE GENOMIC DNA]</scope>
    <source>
        <strain evidence="12">cv. Red5</strain>
        <tissue evidence="11">Young leaf</tissue>
    </source>
</reference>
<feature type="region of interest" description="Disordered" evidence="9">
    <location>
        <begin position="49"/>
        <end position="70"/>
    </location>
</feature>
<feature type="transmembrane region" description="Helical" evidence="8">
    <location>
        <begin position="118"/>
        <end position="142"/>
    </location>
</feature>
<dbReference type="AlphaFoldDB" id="A0A2R6PDW9"/>
<keyword evidence="7 8" id="KW-0472">Membrane</keyword>
<comment type="subcellular location">
    <subcellularLocation>
        <location evidence="1 8">Cell membrane</location>
        <topology evidence="1 8">Multi-pass membrane protein</topology>
    </subcellularLocation>
</comment>
<evidence type="ECO:0000313" key="11">
    <source>
        <dbReference type="EMBL" id="PSR89588.1"/>
    </source>
</evidence>
<evidence type="ECO:0000256" key="2">
    <source>
        <dbReference type="ARBA" id="ARBA00007651"/>
    </source>
</evidence>
<comment type="caution">
    <text evidence="11">The sequence shown here is derived from an EMBL/GenBank/DDBJ whole genome shotgun (WGS) entry which is preliminary data.</text>
</comment>
<evidence type="ECO:0000259" key="10">
    <source>
        <dbReference type="Pfam" id="PF04535"/>
    </source>
</evidence>
<dbReference type="InterPro" id="IPR006702">
    <property type="entry name" value="CASP_dom"/>
</dbReference>
<sequence>MELQKHRQIRHKHEQKIDVGVGDRVAVRIVPLRNTVRVSATLRRRSGDWNRAAGEGDVPTGDGGAVGAESEEGVDGEEELGVRVFEMVLCLISLSVMVADRSRGWSGDSYYRYKEYRYCIAVTFIGLVYSGFQSFALAYNLITGKNVIVHHLRYHFDFAMDQTLAYLLISASSSAATMVDDWVSNWGVGEFTDMAAASIAVSFLAFVALALSSLISGCNLSNYITAGS</sequence>
<evidence type="ECO:0000256" key="5">
    <source>
        <dbReference type="ARBA" id="ARBA00022692"/>
    </source>
</evidence>